<evidence type="ECO:0000259" key="2">
    <source>
        <dbReference type="Pfam" id="PF01408"/>
    </source>
</evidence>
<protein>
    <submittedName>
        <fullName evidence="4">Gfo/Idh/MocA family oxidoreductase</fullName>
    </submittedName>
</protein>
<evidence type="ECO:0000259" key="3">
    <source>
        <dbReference type="Pfam" id="PF02894"/>
    </source>
</evidence>
<comment type="similarity">
    <text evidence="1">Belongs to the Gfo/Idh/MocA family.</text>
</comment>
<accession>A0ABT4MA45</accession>
<sequence>MSVRVGVIGAGVMGADHIRNLHSVVPGATVTAVADVDATRAAGLAAEVGADGIIDPYALISRTDVDAVVVASHDSTHAELVLACIEARKPVLCEKPLAATVAECSTVVRAHEAAISGGIPLVTVGFMRRFDPGYVELKHTVSSRAVGDPLIVHCSSRTVTSGPGGDSEATITNSAIHELDTVPWLLDSPVVEVSWHATRASQRTAHRRDPQFMLIRTESGVLATVELFLNAGYGYDIRCEVVGEDGASRLAEPVRTLTDHALQHGHSYSKDWVPRFADAYRLQLGEWIGSITEGRTSTLASARDGLQASVVAQALITSMHSGGRTVAVESPF</sequence>
<evidence type="ECO:0000256" key="1">
    <source>
        <dbReference type="ARBA" id="ARBA00010928"/>
    </source>
</evidence>
<reference evidence="4" key="1">
    <citation type="submission" date="2022-12" db="EMBL/GenBank/DDBJ databases">
        <authorList>
            <person name="Krivoruchko A.V."/>
            <person name="Elkin A."/>
        </authorList>
    </citation>
    <scope>NUCLEOTIDE SEQUENCE</scope>
    <source>
        <strain evidence="4">IEGM 1391</strain>
    </source>
</reference>
<evidence type="ECO:0000313" key="5">
    <source>
        <dbReference type="Proteomes" id="UP001081071"/>
    </source>
</evidence>
<dbReference type="Pfam" id="PF02894">
    <property type="entry name" value="GFO_IDH_MocA_C"/>
    <property type="match status" value="1"/>
</dbReference>
<dbReference type="PANTHER" id="PTHR43593">
    <property type="match status" value="1"/>
</dbReference>
<proteinExistence type="inferred from homology"/>
<dbReference type="InterPro" id="IPR000683">
    <property type="entry name" value="Gfo/Idh/MocA-like_OxRdtase_N"/>
</dbReference>
<dbReference type="InterPro" id="IPR036291">
    <property type="entry name" value="NAD(P)-bd_dom_sf"/>
</dbReference>
<organism evidence="4 5">
    <name type="scientific">Rhodococcus ruber</name>
    <dbReference type="NCBI Taxonomy" id="1830"/>
    <lineage>
        <taxon>Bacteria</taxon>
        <taxon>Bacillati</taxon>
        <taxon>Actinomycetota</taxon>
        <taxon>Actinomycetes</taxon>
        <taxon>Mycobacteriales</taxon>
        <taxon>Nocardiaceae</taxon>
        <taxon>Rhodococcus</taxon>
    </lineage>
</organism>
<dbReference type="Gene3D" id="3.30.360.10">
    <property type="entry name" value="Dihydrodipicolinate Reductase, domain 2"/>
    <property type="match status" value="1"/>
</dbReference>
<dbReference type="RefSeq" id="WP_269602493.1">
    <property type="nucleotide sequence ID" value="NZ_JAPWIJ010000002.1"/>
</dbReference>
<dbReference type="Pfam" id="PF01408">
    <property type="entry name" value="GFO_IDH_MocA"/>
    <property type="match status" value="1"/>
</dbReference>
<feature type="domain" description="Gfo/Idh/MocA-like oxidoreductase N-terminal" evidence="2">
    <location>
        <begin position="3"/>
        <end position="112"/>
    </location>
</feature>
<comment type="caution">
    <text evidence="4">The sequence shown here is derived from an EMBL/GenBank/DDBJ whole genome shotgun (WGS) entry which is preliminary data.</text>
</comment>
<feature type="domain" description="Gfo/Idh/MocA-like oxidoreductase C-terminal" evidence="3">
    <location>
        <begin position="170"/>
        <end position="327"/>
    </location>
</feature>
<dbReference type="SUPFAM" id="SSF51735">
    <property type="entry name" value="NAD(P)-binding Rossmann-fold domains"/>
    <property type="match status" value="1"/>
</dbReference>
<dbReference type="EMBL" id="JAPWIJ010000002">
    <property type="protein sequence ID" value="MCZ4517827.1"/>
    <property type="molecule type" value="Genomic_DNA"/>
</dbReference>
<dbReference type="SUPFAM" id="SSF55347">
    <property type="entry name" value="Glyceraldehyde-3-phosphate dehydrogenase-like, C-terminal domain"/>
    <property type="match status" value="1"/>
</dbReference>
<evidence type="ECO:0000313" key="4">
    <source>
        <dbReference type="EMBL" id="MCZ4517827.1"/>
    </source>
</evidence>
<dbReference type="Proteomes" id="UP001081071">
    <property type="component" value="Unassembled WGS sequence"/>
</dbReference>
<keyword evidence="5" id="KW-1185">Reference proteome</keyword>
<name>A0ABT4MA45_9NOCA</name>
<gene>
    <name evidence="4" type="ORF">O4220_04800</name>
</gene>
<dbReference type="PANTHER" id="PTHR43593:SF1">
    <property type="entry name" value="INOSITOL 2-DEHYDROGENASE"/>
    <property type="match status" value="1"/>
</dbReference>
<dbReference type="Gene3D" id="3.40.50.720">
    <property type="entry name" value="NAD(P)-binding Rossmann-like Domain"/>
    <property type="match status" value="1"/>
</dbReference>
<dbReference type="InterPro" id="IPR004104">
    <property type="entry name" value="Gfo/Idh/MocA-like_OxRdtase_C"/>
</dbReference>
<dbReference type="InterPro" id="IPR050424">
    <property type="entry name" value="Gfo-Idh-MocA_inositol_DH"/>
</dbReference>